<evidence type="ECO:0000256" key="1">
    <source>
        <dbReference type="SAM" id="MobiDB-lite"/>
    </source>
</evidence>
<organism evidence="2">
    <name type="scientific">Graphocephala atropunctata</name>
    <dbReference type="NCBI Taxonomy" id="36148"/>
    <lineage>
        <taxon>Eukaryota</taxon>
        <taxon>Metazoa</taxon>
        <taxon>Ecdysozoa</taxon>
        <taxon>Arthropoda</taxon>
        <taxon>Hexapoda</taxon>
        <taxon>Insecta</taxon>
        <taxon>Pterygota</taxon>
        <taxon>Neoptera</taxon>
        <taxon>Paraneoptera</taxon>
        <taxon>Hemiptera</taxon>
        <taxon>Auchenorrhyncha</taxon>
        <taxon>Membracoidea</taxon>
        <taxon>Cicadellidae</taxon>
        <taxon>Cicadellinae</taxon>
        <taxon>Cicadellini</taxon>
        <taxon>Graphocephala</taxon>
    </lineage>
</organism>
<feature type="compositionally biased region" description="Basic and acidic residues" evidence="1">
    <location>
        <begin position="74"/>
        <end position="84"/>
    </location>
</feature>
<reference evidence="2" key="1">
    <citation type="submission" date="2015-11" db="EMBL/GenBank/DDBJ databases">
        <title>De novo transcriptome assembly of four potential Pierce s Disease insect vectors from Arizona vineyards.</title>
        <authorList>
            <person name="Tassone E.E."/>
        </authorList>
    </citation>
    <scope>NUCLEOTIDE SEQUENCE</scope>
</reference>
<dbReference type="AlphaFoldDB" id="A0A1B6LZL8"/>
<feature type="region of interest" description="Disordered" evidence="1">
    <location>
        <begin position="1"/>
        <end position="43"/>
    </location>
</feature>
<protein>
    <submittedName>
        <fullName evidence="2">Uncharacterized protein</fullName>
    </submittedName>
</protein>
<feature type="region of interest" description="Disordered" evidence="1">
    <location>
        <begin position="163"/>
        <end position="195"/>
    </location>
</feature>
<feature type="compositionally biased region" description="Basic and acidic residues" evidence="1">
    <location>
        <begin position="166"/>
        <end position="178"/>
    </location>
</feature>
<evidence type="ECO:0000313" key="2">
    <source>
        <dbReference type="EMBL" id="JAT29084.1"/>
    </source>
</evidence>
<dbReference type="EMBL" id="GEBQ01010893">
    <property type="protein sequence ID" value="JAT29084.1"/>
    <property type="molecule type" value="Transcribed_RNA"/>
</dbReference>
<name>A0A1B6LZL8_9HEMI</name>
<accession>A0A1B6LZL8</accession>
<feature type="compositionally biased region" description="Low complexity" evidence="1">
    <location>
        <begin position="62"/>
        <end position="71"/>
    </location>
</feature>
<feature type="compositionally biased region" description="Polar residues" evidence="1">
    <location>
        <begin position="19"/>
        <end position="34"/>
    </location>
</feature>
<feature type="compositionally biased region" description="Polar residues" evidence="1">
    <location>
        <begin position="96"/>
        <end position="105"/>
    </location>
</feature>
<gene>
    <name evidence="2" type="ORF">g.24342</name>
</gene>
<sequence length="195" mass="22201">MKVKHSASEISVKKKTKKSQFNSVNQSQIDNGGSVNKKKKWSAKKNKMFKNVLKLQEINDTGSLKSSSVKSGRGKSDDSDTVEHKKSKKLKKKESYISQIEQSGKSFHRPQDTADITFSNEGKAHETSSWKINEHISSTDLYGGKNQHLLKKKKNKFSSEILESEGFIKTDENHPVEKKKPKKLKKEEVINYQPH</sequence>
<proteinExistence type="predicted"/>
<feature type="region of interest" description="Disordered" evidence="1">
    <location>
        <begin position="60"/>
        <end position="113"/>
    </location>
</feature>